<evidence type="ECO:0000256" key="1">
    <source>
        <dbReference type="ARBA" id="ARBA00004141"/>
    </source>
</evidence>
<comment type="caution">
    <text evidence="6">The sequence shown here is derived from an EMBL/GenBank/DDBJ whole genome shotgun (WGS) entry which is preliminary data.</text>
</comment>
<keyword evidence="3 5" id="KW-1133">Transmembrane helix</keyword>
<keyword evidence="7" id="KW-1185">Reference proteome</keyword>
<protein>
    <submittedName>
        <fullName evidence="6">LrgB family protein</fullName>
    </submittedName>
</protein>
<evidence type="ECO:0000256" key="5">
    <source>
        <dbReference type="SAM" id="Phobius"/>
    </source>
</evidence>
<feature type="transmembrane region" description="Helical" evidence="5">
    <location>
        <begin position="33"/>
        <end position="56"/>
    </location>
</feature>
<evidence type="ECO:0000256" key="3">
    <source>
        <dbReference type="ARBA" id="ARBA00022989"/>
    </source>
</evidence>
<reference evidence="6" key="1">
    <citation type="submission" date="2008-12" db="EMBL/GenBank/DDBJ databases">
        <title>Annotation of the Yersinia bercovieri ATCC 43970 genome.</title>
        <authorList>
            <person name="Read T.D."/>
            <person name="Akmal A."/>
            <person name="Bishop-Lilly K."/>
            <person name="Chen P.E."/>
            <person name="Cook C."/>
            <person name="Kiley M.P."/>
            <person name="Lentz S."/>
            <person name="Mateczun A."/>
            <person name="Nagarajan N."/>
            <person name="Nolan N."/>
            <person name="Osborne B.I."/>
            <person name="Pop M."/>
            <person name="Sozhamannan S."/>
            <person name="Stewart A.C."/>
            <person name="Sulakvelidze A."/>
            <person name="Thomason B."/>
            <person name="Willner K."/>
            <person name="Zwick M.E."/>
        </authorList>
    </citation>
    <scope>NUCLEOTIDE SEQUENCE [LARGE SCALE GENOMIC DNA]</scope>
    <source>
        <strain evidence="6">ATCC 43970</strain>
    </source>
</reference>
<keyword evidence="4 5" id="KW-0472">Membrane</keyword>
<sequence>MRSGLAKGAGLGASSHGAGTAKAYEIGPQEGVVSSLVMMLVGIITVIDAHLSAIYCGNSSYLGNSIYGGNSIY</sequence>
<name>A0ABM9Y342_YERBE</name>
<evidence type="ECO:0000256" key="2">
    <source>
        <dbReference type="ARBA" id="ARBA00022692"/>
    </source>
</evidence>
<evidence type="ECO:0000256" key="4">
    <source>
        <dbReference type="ARBA" id="ARBA00023136"/>
    </source>
</evidence>
<gene>
    <name evidence="6" type="ORF">yberc0001_870</name>
</gene>
<keyword evidence="2 5" id="KW-0812">Transmembrane</keyword>
<organism evidence="6 7">
    <name type="scientific">Yersinia bercovieri ATCC 43970</name>
    <dbReference type="NCBI Taxonomy" id="349968"/>
    <lineage>
        <taxon>Bacteria</taxon>
        <taxon>Pseudomonadati</taxon>
        <taxon>Pseudomonadota</taxon>
        <taxon>Gammaproteobacteria</taxon>
        <taxon>Enterobacterales</taxon>
        <taxon>Yersiniaceae</taxon>
        <taxon>Yersinia</taxon>
    </lineage>
</organism>
<comment type="subcellular location">
    <subcellularLocation>
        <location evidence="1">Membrane</location>
        <topology evidence="1">Multi-pass membrane protein</topology>
    </subcellularLocation>
</comment>
<dbReference type="Proteomes" id="UP000010319">
    <property type="component" value="Unassembled WGS sequence"/>
</dbReference>
<accession>A0ABM9Y342</accession>
<dbReference type="EMBL" id="AALC02000004">
    <property type="protein sequence ID" value="EEQ08122.1"/>
    <property type="molecule type" value="Genomic_DNA"/>
</dbReference>
<evidence type="ECO:0000313" key="7">
    <source>
        <dbReference type="Proteomes" id="UP000010319"/>
    </source>
</evidence>
<evidence type="ECO:0000313" key="6">
    <source>
        <dbReference type="EMBL" id="EEQ08122.1"/>
    </source>
</evidence>
<dbReference type="Pfam" id="PF04172">
    <property type="entry name" value="LrgB"/>
    <property type="match status" value="1"/>
</dbReference>
<proteinExistence type="predicted"/>
<dbReference type="InterPro" id="IPR007300">
    <property type="entry name" value="CidB/LrgB"/>
</dbReference>